<dbReference type="InterPro" id="IPR023996">
    <property type="entry name" value="TonB-dep_OMP_SusC/RagA"/>
</dbReference>
<evidence type="ECO:0000256" key="6">
    <source>
        <dbReference type="ARBA" id="ARBA00023237"/>
    </source>
</evidence>
<dbReference type="InterPro" id="IPR037066">
    <property type="entry name" value="Plug_dom_sf"/>
</dbReference>
<evidence type="ECO:0000313" key="9">
    <source>
        <dbReference type="EMBL" id="MFD1631891.1"/>
    </source>
</evidence>
<sequence length="1162" mass="128298">MRKNLYCYPLYGVAARLLLSVFFLLIATFVYSKQSIYSFNWDKIPAKNVFKQIETKANVKFAYNPLELDIDKQLTLNLKDKSLDQIIDAIADQLKAKYEIKGSVIIIQPNNIILNDKKKQLESGTLRGKVTDKEGVPLVGVMIVNSTTNKAAITDRNGMFNMTAVIGDILKFKLIGFEEKEYKVGNLSMLVDIKLNEATIQLETTVVTALGITREERSLGYAVSEVDGEGLKKARETNVINSLAGQVAGLVINSTAGGPAGSSRVIIRGNTTITGNNQPLYVIDGIPMDNSNYGGTGTGQYAEGYDMGDAISAINPDDIDKISVLKGPSASALYGTRAANGVILITTKKGKGSKTLGIEINSTSSFEDQLTKFDGYQYLYGQGTAQSINTAATQARTTLFRNFGARLDPDLQVIGYDGVYRPYALVKDNISGFFRVGSTYTNTIALTNSNDASSFRFSATDMRNRDIVPGSGMRRNSFSFNGTSKFGSKLTMEARAFYMNENVDNRPALADDPGNIGNAFVGLANNVNQEQFKDSYKNPDGSYIEWGGGQYRLNPYWVINEMRNETLKNRLMGSFQLNYTVNSWLSLQGRASTDLTFLDFEKYSPRTTPGFISGALSTRDRKHVTTEADFLMTLQKQISPSWHLSARLGSSISRVHNKGNTMLFTNLFVDDAIAPTSFADKSIVKDLYRRHLNSVYGLFSAGFKGYLYIDATVRQDASSTLPEDNNSYTYPSLSTSFVFSDAFKIGRKILSFGKLRVSAAEVAGDTDPFLLDLYYNVNPLTFNSTYLYGGASTDVMPNRNLKPTRTRSFEVGTELKFLDGRLGIDATYYTQKSRDQINRVPLPSSSGFLSQNINAGVVSNKGVELMIKGSPVTGRNFNWDANINFARNINTVESLAEGVPFLALSEARWMGVSVVAQPGAAYGSILAFDYQKDPDGNIILDPVTLLPMQSEERQIVGKGIFSWTGGITNNFTYKNFSLRAIIDIKQGADLFSMTNLFAASRGSLTTTLEGREEWIKSEEARQAAGLTFEEWNATGNVRGLVPKGVIKNEDGTYSPNTRAVDPSIYWAQIVQDGGVARPYIYDGSYVKMREITLGYRIPTSITSKWHVKDVQIALVSRNPFIIYKDVPNVDPDSNYNNGNGQGLEYGSLPTRRSWGFNLNFRF</sequence>
<dbReference type="SUPFAM" id="SSF49464">
    <property type="entry name" value="Carboxypeptidase regulatory domain-like"/>
    <property type="match status" value="1"/>
</dbReference>
<dbReference type="Gene3D" id="2.170.130.10">
    <property type="entry name" value="TonB-dependent receptor, plug domain"/>
    <property type="match status" value="1"/>
</dbReference>
<dbReference type="RefSeq" id="WP_379664213.1">
    <property type="nucleotide sequence ID" value="NZ_JBHUDG010000051.1"/>
</dbReference>
<evidence type="ECO:0000256" key="1">
    <source>
        <dbReference type="ARBA" id="ARBA00004571"/>
    </source>
</evidence>
<dbReference type="InterPro" id="IPR036942">
    <property type="entry name" value="Beta-barrel_TonB_sf"/>
</dbReference>
<dbReference type="Gene3D" id="3.55.50.30">
    <property type="match status" value="1"/>
</dbReference>
<proteinExistence type="inferred from homology"/>
<keyword evidence="5 7" id="KW-0472">Membrane</keyword>
<keyword evidence="6 7" id="KW-0998">Cell outer membrane</keyword>
<dbReference type="Pfam" id="PF07715">
    <property type="entry name" value="Plug"/>
    <property type="match status" value="1"/>
</dbReference>
<evidence type="ECO:0000256" key="4">
    <source>
        <dbReference type="ARBA" id="ARBA00022692"/>
    </source>
</evidence>
<gene>
    <name evidence="9" type="ORF">ACFSAH_18615</name>
</gene>
<keyword evidence="3 7" id="KW-1134">Transmembrane beta strand</keyword>
<name>A0ABW4IGL1_9SPHI</name>
<evidence type="ECO:0000256" key="7">
    <source>
        <dbReference type="PROSITE-ProRule" id="PRU01360"/>
    </source>
</evidence>
<dbReference type="SMART" id="SM00965">
    <property type="entry name" value="STN"/>
    <property type="match status" value="1"/>
</dbReference>
<reference evidence="10" key="1">
    <citation type="journal article" date="2019" name="Int. J. Syst. Evol. Microbiol.">
        <title>The Global Catalogue of Microorganisms (GCM) 10K type strain sequencing project: providing services to taxonomists for standard genome sequencing and annotation.</title>
        <authorList>
            <consortium name="The Broad Institute Genomics Platform"/>
            <consortium name="The Broad Institute Genome Sequencing Center for Infectious Disease"/>
            <person name="Wu L."/>
            <person name="Ma J."/>
        </authorList>
    </citation>
    <scope>NUCLEOTIDE SEQUENCE [LARGE SCALE GENOMIC DNA]</scope>
    <source>
        <strain evidence="10">CCUG 53762</strain>
    </source>
</reference>
<keyword evidence="10" id="KW-1185">Reference proteome</keyword>
<dbReference type="SUPFAM" id="SSF56935">
    <property type="entry name" value="Porins"/>
    <property type="match status" value="1"/>
</dbReference>
<feature type="domain" description="Secretin/TonB short N-terminal" evidence="8">
    <location>
        <begin position="59"/>
        <end position="110"/>
    </location>
</feature>
<accession>A0ABW4IGL1</accession>
<dbReference type="InterPro" id="IPR008969">
    <property type="entry name" value="CarboxyPept-like_regulatory"/>
</dbReference>
<dbReference type="EMBL" id="JBHUDG010000051">
    <property type="protein sequence ID" value="MFD1631891.1"/>
    <property type="molecule type" value="Genomic_DNA"/>
</dbReference>
<dbReference type="NCBIfam" id="TIGR04056">
    <property type="entry name" value="OMP_RagA_SusC"/>
    <property type="match status" value="1"/>
</dbReference>
<dbReference type="InterPro" id="IPR039426">
    <property type="entry name" value="TonB-dep_rcpt-like"/>
</dbReference>
<dbReference type="Gene3D" id="2.40.170.20">
    <property type="entry name" value="TonB-dependent receptor, beta-barrel domain"/>
    <property type="match status" value="1"/>
</dbReference>
<dbReference type="InterPro" id="IPR012910">
    <property type="entry name" value="Plug_dom"/>
</dbReference>
<comment type="caution">
    <text evidence="9">The sequence shown here is derived from an EMBL/GenBank/DDBJ whole genome shotgun (WGS) entry which is preliminary data.</text>
</comment>
<dbReference type="NCBIfam" id="TIGR04057">
    <property type="entry name" value="SusC_RagA_signa"/>
    <property type="match status" value="1"/>
</dbReference>
<evidence type="ECO:0000259" key="8">
    <source>
        <dbReference type="SMART" id="SM00965"/>
    </source>
</evidence>
<evidence type="ECO:0000313" key="10">
    <source>
        <dbReference type="Proteomes" id="UP001597118"/>
    </source>
</evidence>
<dbReference type="InterPro" id="IPR011662">
    <property type="entry name" value="Secretin/TonB_short_N"/>
</dbReference>
<dbReference type="Pfam" id="PF13715">
    <property type="entry name" value="CarbopepD_reg_2"/>
    <property type="match status" value="1"/>
</dbReference>
<comment type="similarity">
    <text evidence="7">Belongs to the TonB-dependent receptor family.</text>
</comment>
<dbReference type="PROSITE" id="PS52016">
    <property type="entry name" value="TONB_DEPENDENT_REC_3"/>
    <property type="match status" value="1"/>
</dbReference>
<evidence type="ECO:0000256" key="5">
    <source>
        <dbReference type="ARBA" id="ARBA00023136"/>
    </source>
</evidence>
<dbReference type="InterPro" id="IPR023997">
    <property type="entry name" value="TonB-dep_OMP_SusC/RagA_CS"/>
</dbReference>
<evidence type="ECO:0000256" key="2">
    <source>
        <dbReference type="ARBA" id="ARBA00022448"/>
    </source>
</evidence>
<evidence type="ECO:0000256" key="3">
    <source>
        <dbReference type="ARBA" id="ARBA00022452"/>
    </source>
</evidence>
<keyword evidence="2 7" id="KW-0813">Transport</keyword>
<keyword evidence="4 7" id="KW-0812">Transmembrane</keyword>
<protein>
    <submittedName>
        <fullName evidence="9">SusC/RagA family TonB-linked outer membrane protein</fullName>
    </submittedName>
</protein>
<organism evidence="9 10">
    <name type="scientific">Pseudopedobacter beijingensis</name>
    <dbReference type="NCBI Taxonomy" id="1207056"/>
    <lineage>
        <taxon>Bacteria</taxon>
        <taxon>Pseudomonadati</taxon>
        <taxon>Bacteroidota</taxon>
        <taxon>Sphingobacteriia</taxon>
        <taxon>Sphingobacteriales</taxon>
        <taxon>Sphingobacteriaceae</taxon>
        <taxon>Pseudopedobacter</taxon>
    </lineage>
</organism>
<dbReference type="Proteomes" id="UP001597118">
    <property type="component" value="Unassembled WGS sequence"/>
</dbReference>
<comment type="subcellular location">
    <subcellularLocation>
        <location evidence="1 7">Cell outer membrane</location>
        <topology evidence="1 7">Multi-pass membrane protein</topology>
    </subcellularLocation>
</comment>